<dbReference type="InterPro" id="IPR011032">
    <property type="entry name" value="GroES-like_sf"/>
</dbReference>
<name>A0A5C4RTB0_PROVB</name>
<reference evidence="3 4" key="1">
    <citation type="submission" date="2019-05" db="EMBL/GenBank/DDBJ databases">
        <title>Draft Whole-Genome sequence of the green sulfur bacterium Prosthecochloris vibrioformis DSM 260.</title>
        <authorList>
            <person name="Meyer T.E."/>
            <person name="Kyndt J.A."/>
        </authorList>
    </citation>
    <scope>NUCLEOTIDE SEQUENCE [LARGE SCALE GENOMIC DNA]</scope>
    <source>
        <strain evidence="3 4">DSM 260</strain>
    </source>
</reference>
<evidence type="ECO:0000313" key="4">
    <source>
        <dbReference type="Proteomes" id="UP000309544"/>
    </source>
</evidence>
<dbReference type="SUPFAM" id="SSF51735">
    <property type="entry name" value="NAD(P)-binding Rossmann-fold domains"/>
    <property type="match status" value="1"/>
</dbReference>
<dbReference type="EMBL" id="VDCI01000011">
    <property type="protein sequence ID" value="TNJ34185.1"/>
    <property type="molecule type" value="Genomic_DNA"/>
</dbReference>
<dbReference type="InterPro" id="IPR013154">
    <property type="entry name" value="ADH-like_N"/>
</dbReference>
<proteinExistence type="predicted"/>
<dbReference type="SUPFAM" id="SSF50129">
    <property type="entry name" value="GroES-like"/>
    <property type="match status" value="1"/>
</dbReference>
<sequence length="326" mass="34986">MQALLLTSVHQLRLVERPQLTAAPGEVVLTTKACGICRTDAVLWQQGHRDLVLPRVPGHEVCGYVADDPSRLYAVWPGDACGTCQLCRDGRENLCSSAQIIGFHRDGGFAEELLVPRRSLIELPATLHPDLATLAEPLACALGALDRVRLAAGDRTLVFGAGTLGMLLAFVAAERGAEVVLTDIDAGKLDRSGEFRRKFAIGTIEPGNIPPAGTFDIALNAASAPAILPAALESLKSGGRCCIFSGVRGDVEGLAPALLREVHYREIELSGSYGCIRRNMQAALQLLDTYADSLAFFIADRVSLTRVPDLLPLVLSGSRFRYVINF</sequence>
<evidence type="ECO:0000259" key="2">
    <source>
        <dbReference type="Pfam" id="PF08240"/>
    </source>
</evidence>
<accession>A0A5C4RTB0</accession>
<dbReference type="PANTHER" id="PTHR43401:SF2">
    <property type="entry name" value="L-THREONINE 3-DEHYDROGENASE"/>
    <property type="match status" value="1"/>
</dbReference>
<keyword evidence="4" id="KW-1185">Reference proteome</keyword>
<dbReference type="Gene3D" id="3.90.180.10">
    <property type="entry name" value="Medium-chain alcohol dehydrogenases, catalytic domain"/>
    <property type="match status" value="1"/>
</dbReference>
<organism evidence="3 4">
    <name type="scientific">Prosthecochloris vibrioformis</name>
    <name type="common">Chlorobium vibrioforme</name>
    <dbReference type="NCBI Taxonomy" id="1098"/>
    <lineage>
        <taxon>Bacteria</taxon>
        <taxon>Pseudomonadati</taxon>
        <taxon>Chlorobiota</taxon>
        <taxon>Chlorobiia</taxon>
        <taxon>Chlorobiales</taxon>
        <taxon>Chlorobiaceae</taxon>
        <taxon>Prosthecochloris</taxon>
    </lineage>
</organism>
<gene>
    <name evidence="3" type="ORF">FGF68_10130</name>
</gene>
<dbReference type="PANTHER" id="PTHR43401">
    <property type="entry name" value="L-THREONINE 3-DEHYDROGENASE"/>
    <property type="match status" value="1"/>
</dbReference>
<comment type="caution">
    <text evidence="3">The sequence shown here is derived from an EMBL/GenBank/DDBJ whole genome shotgun (WGS) entry which is preliminary data.</text>
</comment>
<dbReference type="Proteomes" id="UP000309544">
    <property type="component" value="Unassembled WGS sequence"/>
</dbReference>
<evidence type="ECO:0000256" key="1">
    <source>
        <dbReference type="ARBA" id="ARBA00023002"/>
    </source>
</evidence>
<keyword evidence="1" id="KW-0560">Oxidoreductase</keyword>
<protein>
    <submittedName>
        <fullName evidence="3">Zinc-binding dehydrogenase</fullName>
    </submittedName>
</protein>
<evidence type="ECO:0000313" key="3">
    <source>
        <dbReference type="EMBL" id="TNJ34185.1"/>
    </source>
</evidence>
<dbReference type="GO" id="GO:0016491">
    <property type="term" value="F:oxidoreductase activity"/>
    <property type="evidence" value="ECO:0007669"/>
    <property type="project" value="UniProtKB-KW"/>
</dbReference>
<feature type="domain" description="Alcohol dehydrogenase-like N-terminal" evidence="2">
    <location>
        <begin position="24"/>
        <end position="124"/>
    </location>
</feature>
<dbReference type="Gene3D" id="3.40.50.720">
    <property type="entry name" value="NAD(P)-binding Rossmann-like Domain"/>
    <property type="match status" value="1"/>
</dbReference>
<dbReference type="Pfam" id="PF08240">
    <property type="entry name" value="ADH_N"/>
    <property type="match status" value="1"/>
</dbReference>
<dbReference type="RefSeq" id="WP_139626945.1">
    <property type="nucleotide sequence ID" value="NZ_VDCI01000011.1"/>
</dbReference>
<dbReference type="AlphaFoldDB" id="A0A5C4RTB0"/>
<dbReference type="InterPro" id="IPR036291">
    <property type="entry name" value="NAD(P)-bd_dom_sf"/>
</dbReference>
<dbReference type="InterPro" id="IPR050129">
    <property type="entry name" value="Zn_alcohol_dh"/>
</dbReference>